<dbReference type="Proteomes" id="UP000185544">
    <property type="component" value="Chromosome"/>
</dbReference>
<feature type="signal peptide" evidence="1">
    <location>
        <begin position="1"/>
        <end position="22"/>
    </location>
</feature>
<dbReference type="EMBL" id="CP016908">
    <property type="protein sequence ID" value="APR99521.1"/>
    <property type="molecule type" value="Genomic_DNA"/>
</dbReference>
<organism evidence="2 3">
    <name type="scientific">Pajaroellobacter abortibovis</name>
    <dbReference type="NCBI Taxonomy" id="1882918"/>
    <lineage>
        <taxon>Bacteria</taxon>
        <taxon>Pseudomonadati</taxon>
        <taxon>Myxococcota</taxon>
        <taxon>Polyangia</taxon>
        <taxon>Polyangiales</taxon>
        <taxon>Polyangiaceae</taxon>
    </lineage>
</organism>
<protein>
    <submittedName>
        <fullName evidence="2">Uncharacterized protein</fullName>
    </submittedName>
</protein>
<keyword evidence="3" id="KW-1185">Reference proteome</keyword>
<dbReference type="OrthoDB" id="5520766at2"/>
<dbReference type="AlphaFoldDB" id="A0A1L6MVJ4"/>
<sequence>MKKPSFLFFWLGSIALPFLVNARASEAQVAVTNGKSAAADAKEGYGYTFSDDPLMAGGLSPNDAKIRVRSGPVRTLLIRPRSSFIPAMLKSVENL</sequence>
<gene>
    <name evidence="2" type="ORF">BCY86_01625</name>
</gene>
<dbReference type="RefSeq" id="WP_075276168.1">
    <property type="nucleotide sequence ID" value="NZ_CP016908.1"/>
</dbReference>
<evidence type="ECO:0000313" key="2">
    <source>
        <dbReference type="EMBL" id="APR99521.1"/>
    </source>
</evidence>
<evidence type="ECO:0000256" key="1">
    <source>
        <dbReference type="SAM" id="SignalP"/>
    </source>
</evidence>
<reference evidence="2 3" key="1">
    <citation type="submission" date="2016-08" db="EMBL/GenBank/DDBJ databases">
        <title>Identification and validation of antigenic proteins from Pajaroellobacter abortibovis using de-novo genome sequence assembly and reverse vaccinology.</title>
        <authorList>
            <person name="Welly B.T."/>
            <person name="Miller M.R."/>
            <person name="Stott J.L."/>
            <person name="Blanchard M.T."/>
            <person name="Islas-Trejo A.D."/>
            <person name="O'Rourke S.M."/>
            <person name="Young A.E."/>
            <person name="Medrano J.F."/>
            <person name="Van Eenennaam A.L."/>
        </authorList>
    </citation>
    <scope>NUCLEOTIDE SEQUENCE [LARGE SCALE GENOMIC DNA]</scope>
    <source>
        <strain evidence="2 3">BTF92-0548A/99-0131</strain>
    </source>
</reference>
<proteinExistence type="predicted"/>
<dbReference type="STRING" id="1882918.BCY86_01625"/>
<keyword evidence="1" id="KW-0732">Signal</keyword>
<name>A0A1L6MVJ4_9BACT</name>
<feature type="chain" id="PRO_5012679335" evidence="1">
    <location>
        <begin position="23"/>
        <end position="95"/>
    </location>
</feature>
<accession>A0A1L6MVJ4</accession>
<dbReference type="KEGG" id="pabo:BCY86_01625"/>
<evidence type="ECO:0000313" key="3">
    <source>
        <dbReference type="Proteomes" id="UP000185544"/>
    </source>
</evidence>